<name>A0ABU7TTS7_9HYPH</name>
<dbReference type="PROSITE" id="PS50977">
    <property type="entry name" value="HTH_TETR_2"/>
    <property type="match status" value="1"/>
</dbReference>
<dbReference type="PRINTS" id="PR00455">
    <property type="entry name" value="HTHTETR"/>
</dbReference>
<dbReference type="Gene3D" id="1.10.357.10">
    <property type="entry name" value="Tetracycline Repressor, domain 2"/>
    <property type="match status" value="1"/>
</dbReference>
<evidence type="ECO:0000256" key="1">
    <source>
        <dbReference type="ARBA" id="ARBA00023125"/>
    </source>
</evidence>
<dbReference type="InterPro" id="IPR050109">
    <property type="entry name" value="HTH-type_TetR-like_transc_reg"/>
</dbReference>
<dbReference type="Proteomes" id="UP001355206">
    <property type="component" value="Unassembled WGS sequence"/>
</dbReference>
<dbReference type="RefSeq" id="WP_331303195.1">
    <property type="nucleotide sequence ID" value="NZ_MLCA01000010.1"/>
</dbReference>
<keyword evidence="1 2" id="KW-0238">DNA-binding</keyword>
<evidence type="ECO:0000313" key="4">
    <source>
        <dbReference type="EMBL" id="MEE7492851.1"/>
    </source>
</evidence>
<dbReference type="InterPro" id="IPR040804">
    <property type="entry name" value="TetR_C_18"/>
</dbReference>
<gene>
    <name evidence="4" type="ORF">MOTC310_21185</name>
</gene>
<feature type="domain" description="HTH tetR-type" evidence="3">
    <location>
        <begin position="21"/>
        <end position="81"/>
    </location>
</feature>
<proteinExistence type="predicted"/>
<reference evidence="4 5" key="1">
    <citation type="journal article" date="2012" name="Genet. Mol. Biol.">
        <title>Analysis of 16S rRNA and mxaF genes revealing insights into Methylobacterium niche-specific plant association.</title>
        <authorList>
            <person name="Dourado M.N."/>
            <person name="Andreote F.D."/>
            <person name="Dini-Andreote F."/>
            <person name="Conti R."/>
            <person name="Araujo J.M."/>
            <person name="Araujo W.L."/>
        </authorList>
    </citation>
    <scope>NUCLEOTIDE SEQUENCE [LARGE SCALE GENOMIC DNA]</scope>
    <source>
        <strain evidence="4 5">TC3-10</strain>
    </source>
</reference>
<dbReference type="InterPro" id="IPR009057">
    <property type="entry name" value="Homeodomain-like_sf"/>
</dbReference>
<dbReference type="SUPFAM" id="SSF46689">
    <property type="entry name" value="Homeodomain-like"/>
    <property type="match status" value="1"/>
</dbReference>
<evidence type="ECO:0000259" key="3">
    <source>
        <dbReference type="PROSITE" id="PS50977"/>
    </source>
</evidence>
<comment type="caution">
    <text evidence="4">The sequence shown here is derived from an EMBL/GenBank/DDBJ whole genome shotgun (WGS) entry which is preliminary data.</text>
</comment>
<feature type="DNA-binding region" description="H-T-H motif" evidence="2">
    <location>
        <begin position="44"/>
        <end position="63"/>
    </location>
</feature>
<evidence type="ECO:0000313" key="5">
    <source>
        <dbReference type="Proteomes" id="UP001355206"/>
    </source>
</evidence>
<keyword evidence="5" id="KW-1185">Reference proteome</keyword>
<dbReference type="InterPro" id="IPR001647">
    <property type="entry name" value="HTH_TetR"/>
</dbReference>
<dbReference type="PANTHER" id="PTHR30055">
    <property type="entry name" value="HTH-TYPE TRANSCRIPTIONAL REGULATOR RUTR"/>
    <property type="match status" value="1"/>
</dbReference>
<sequence>MPDRPSLGISKRKQPRQARSSDLVAAVLEAAAQVLAEVGAARFTTARVAERAGVSIGSLYQYFPNKAAILFQLQSDEWRDTSALLAGILTDPDMAPGARLRAAVHAFVRSECAEAAMRRALDAAAPAYRDAPEAAEPQLAGSQAFRDFLHAALPAVPEADLQVAGEIIAMTLCTVGERISEAIRDEAAMEAFAGALADMLCAYLDRLGGEGRAVGPSR</sequence>
<dbReference type="Pfam" id="PF00440">
    <property type="entry name" value="TetR_N"/>
    <property type="match status" value="1"/>
</dbReference>
<dbReference type="EMBL" id="MLCA01000010">
    <property type="protein sequence ID" value="MEE7492851.1"/>
    <property type="molecule type" value="Genomic_DNA"/>
</dbReference>
<protein>
    <submittedName>
        <fullName evidence="4">TetR family transcriptional regulator</fullName>
    </submittedName>
</protein>
<organism evidence="4 5">
    <name type="scientific">Methylobacterium oryzae</name>
    <dbReference type="NCBI Taxonomy" id="334852"/>
    <lineage>
        <taxon>Bacteria</taxon>
        <taxon>Pseudomonadati</taxon>
        <taxon>Pseudomonadota</taxon>
        <taxon>Alphaproteobacteria</taxon>
        <taxon>Hyphomicrobiales</taxon>
        <taxon>Methylobacteriaceae</taxon>
        <taxon>Methylobacterium</taxon>
    </lineage>
</organism>
<dbReference type="Pfam" id="PF17923">
    <property type="entry name" value="TetR_C_18"/>
    <property type="match status" value="1"/>
</dbReference>
<evidence type="ECO:0000256" key="2">
    <source>
        <dbReference type="PROSITE-ProRule" id="PRU00335"/>
    </source>
</evidence>
<dbReference type="PANTHER" id="PTHR30055:SF201">
    <property type="entry name" value="TRANSCRIPTIONAL REGULATORY PROTEIN"/>
    <property type="match status" value="1"/>
</dbReference>
<accession>A0ABU7TTS7</accession>